<dbReference type="SUPFAM" id="SSF46689">
    <property type="entry name" value="Homeodomain-like"/>
    <property type="match status" value="1"/>
</dbReference>
<dbReference type="PATRIC" id="fig|76731.3.peg.2378"/>
<dbReference type="PANTHER" id="PTHR47506:SF7">
    <property type="entry name" value="TRANSCRIPTIONAL REGULATORY PROTEIN"/>
    <property type="match status" value="1"/>
</dbReference>
<keyword evidence="1" id="KW-0805">Transcription regulation</keyword>
<name>A0A0U3MR90_9BURK</name>
<evidence type="ECO:0000256" key="1">
    <source>
        <dbReference type="ARBA" id="ARBA00023015"/>
    </source>
</evidence>
<evidence type="ECO:0000313" key="5">
    <source>
        <dbReference type="Proteomes" id="UP000060699"/>
    </source>
</evidence>
<keyword evidence="5" id="KW-1185">Reference proteome</keyword>
<evidence type="ECO:0000256" key="3">
    <source>
        <dbReference type="ARBA" id="ARBA00023163"/>
    </source>
</evidence>
<evidence type="ECO:0000256" key="2">
    <source>
        <dbReference type="ARBA" id="ARBA00023125"/>
    </source>
</evidence>
<dbReference type="Gene3D" id="1.10.10.60">
    <property type="entry name" value="Homeodomain-like"/>
    <property type="match status" value="1"/>
</dbReference>
<dbReference type="AlphaFoldDB" id="A0A0U3MR90"/>
<dbReference type="Proteomes" id="UP000060699">
    <property type="component" value="Chromosome"/>
</dbReference>
<dbReference type="STRING" id="76731.RD2015_2323"/>
<dbReference type="InterPro" id="IPR001647">
    <property type="entry name" value="HTH_TetR"/>
</dbReference>
<protein>
    <submittedName>
        <fullName evidence="4">Transcriptional regulator, TetR family</fullName>
    </submittedName>
</protein>
<gene>
    <name evidence="4" type="ORF">RD2015_2323</name>
</gene>
<dbReference type="InterPro" id="IPR036271">
    <property type="entry name" value="Tet_transcr_reg_TetR-rel_C_sf"/>
</dbReference>
<dbReference type="KEGG" id="rdp:RD2015_2323"/>
<dbReference type="InterPro" id="IPR009057">
    <property type="entry name" value="Homeodomain-like_sf"/>
</dbReference>
<dbReference type="EMBL" id="CP013729">
    <property type="protein sequence ID" value="ALV06794.1"/>
    <property type="molecule type" value="Genomic_DNA"/>
</dbReference>
<sequence length="229" mass="23541">MKVTKAQAQANRARVVETASQLFRERGYDGVGVADLMAAAGFTHGGFYKQFGSKTDLIAESTACGIAQTVAMTEGGLDAASFVAQYLSREHRDGRATGCTMAALAGDAARQPDTVKAAFAAGIESLIAAFSANRESALRAEGSEGSAGSDGRDQPDADETRNKILNTLSQAVGALVLSRACPDDSPLADEFLNAGRAALLQSLSTDASRGRPHLPAEPGSVAPTPGKAP</sequence>
<dbReference type="PROSITE" id="PS50977">
    <property type="entry name" value="HTH_TETR_2"/>
    <property type="match status" value="1"/>
</dbReference>
<accession>A0A0U3MR90</accession>
<dbReference type="Gene3D" id="1.10.357.10">
    <property type="entry name" value="Tetracycline Repressor, domain 2"/>
    <property type="match status" value="1"/>
</dbReference>
<dbReference type="Pfam" id="PF00440">
    <property type="entry name" value="TetR_N"/>
    <property type="match status" value="1"/>
</dbReference>
<keyword evidence="3" id="KW-0804">Transcription</keyword>
<dbReference type="PANTHER" id="PTHR47506">
    <property type="entry name" value="TRANSCRIPTIONAL REGULATORY PROTEIN"/>
    <property type="match status" value="1"/>
</dbReference>
<dbReference type="GO" id="GO:0003677">
    <property type="term" value="F:DNA binding"/>
    <property type="evidence" value="ECO:0007669"/>
    <property type="project" value="UniProtKB-UniRule"/>
</dbReference>
<organism evidence="4 5">
    <name type="scientific">Roseateles depolymerans</name>
    <dbReference type="NCBI Taxonomy" id="76731"/>
    <lineage>
        <taxon>Bacteria</taxon>
        <taxon>Pseudomonadati</taxon>
        <taxon>Pseudomonadota</taxon>
        <taxon>Betaproteobacteria</taxon>
        <taxon>Burkholderiales</taxon>
        <taxon>Sphaerotilaceae</taxon>
        <taxon>Roseateles</taxon>
    </lineage>
</organism>
<evidence type="ECO:0000313" key="4">
    <source>
        <dbReference type="EMBL" id="ALV06794.1"/>
    </source>
</evidence>
<dbReference type="RefSeq" id="WP_058935016.1">
    <property type="nucleotide sequence ID" value="NZ_CP013729.1"/>
</dbReference>
<dbReference type="SUPFAM" id="SSF48498">
    <property type="entry name" value="Tetracyclin repressor-like, C-terminal domain"/>
    <property type="match status" value="1"/>
</dbReference>
<reference evidence="4 5" key="1">
    <citation type="submission" date="2015-12" db="EMBL/GenBank/DDBJ databases">
        <title>Complete genome of Roseateles depolymerans KCTC 42856.</title>
        <authorList>
            <person name="Kim K.M."/>
        </authorList>
    </citation>
    <scope>NUCLEOTIDE SEQUENCE [LARGE SCALE GENOMIC DNA]</scope>
    <source>
        <strain evidence="4 5">KCTC 42856</strain>
    </source>
</reference>
<dbReference type="OrthoDB" id="9798857at2"/>
<dbReference type="PRINTS" id="PR00455">
    <property type="entry name" value="HTHTETR"/>
</dbReference>
<keyword evidence="2" id="KW-0238">DNA-binding</keyword>
<proteinExistence type="predicted"/>